<dbReference type="Pfam" id="PF03528">
    <property type="entry name" value="Rabaptin"/>
    <property type="match status" value="2"/>
</dbReference>
<comment type="subcellular location">
    <subcellularLocation>
        <location evidence="2">Cytoplasm</location>
    </subcellularLocation>
    <subcellularLocation>
        <location evidence="1">Early endosome</location>
    </subcellularLocation>
</comment>
<dbReference type="GO" id="GO:0005096">
    <property type="term" value="F:GTPase activator activity"/>
    <property type="evidence" value="ECO:0007669"/>
    <property type="project" value="InterPro"/>
</dbReference>
<keyword evidence="10 11" id="KW-0175">Coiled coil</keyword>
<protein>
    <submittedName>
        <fullName evidence="16">Rab GTPase-binding effector protein 1-like isoform X1</fullName>
    </submittedName>
</protein>
<dbReference type="AlphaFoldDB" id="A0AAJ7X7Y1"/>
<dbReference type="CTD" id="9135"/>
<feature type="coiled-coil region" evidence="11">
    <location>
        <begin position="767"/>
        <end position="864"/>
    </location>
</feature>
<evidence type="ECO:0000259" key="13">
    <source>
        <dbReference type="Pfam" id="PF03528"/>
    </source>
</evidence>
<feature type="coiled-coil region" evidence="11">
    <location>
        <begin position="253"/>
        <end position="287"/>
    </location>
</feature>
<dbReference type="PANTHER" id="PTHR31179:SF7">
    <property type="entry name" value="FYVE-TYPE DOMAIN-CONTAINING PROTEIN"/>
    <property type="match status" value="1"/>
</dbReference>
<feature type="compositionally biased region" description="Polar residues" evidence="12">
    <location>
        <begin position="355"/>
        <end position="368"/>
    </location>
</feature>
<evidence type="ECO:0000313" key="16">
    <source>
        <dbReference type="RefSeq" id="XP_032823373.1"/>
    </source>
</evidence>
<evidence type="ECO:0000256" key="11">
    <source>
        <dbReference type="SAM" id="Coils"/>
    </source>
</evidence>
<accession>A0AAJ7X7Y1</accession>
<dbReference type="RefSeq" id="XP_032823373.1">
    <property type="nucleotide sequence ID" value="XM_032967482.1"/>
</dbReference>
<evidence type="ECO:0000256" key="5">
    <source>
        <dbReference type="ARBA" id="ARBA00022490"/>
    </source>
</evidence>
<dbReference type="GO" id="GO:0015031">
    <property type="term" value="P:protein transport"/>
    <property type="evidence" value="ECO:0007669"/>
    <property type="project" value="UniProtKB-KW"/>
</dbReference>
<feature type="domain" description="Rabaptin coiled-coil" evidence="13">
    <location>
        <begin position="22"/>
        <end position="467"/>
    </location>
</feature>
<evidence type="ECO:0000256" key="2">
    <source>
        <dbReference type="ARBA" id="ARBA00004496"/>
    </source>
</evidence>
<dbReference type="InterPro" id="IPR015390">
    <property type="entry name" value="Rabaptin_Rab5-bd_dom"/>
</dbReference>
<evidence type="ECO:0000313" key="15">
    <source>
        <dbReference type="Proteomes" id="UP001318040"/>
    </source>
</evidence>
<evidence type="ECO:0000256" key="9">
    <source>
        <dbReference type="ARBA" id="ARBA00022927"/>
    </source>
</evidence>
<organism evidence="15 16">
    <name type="scientific">Petromyzon marinus</name>
    <name type="common">Sea lamprey</name>
    <dbReference type="NCBI Taxonomy" id="7757"/>
    <lineage>
        <taxon>Eukaryota</taxon>
        <taxon>Metazoa</taxon>
        <taxon>Chordata</taxon>
        <taxon>Craniata</taxon>
        <taxon>Vertebrata</taxon>
        <taxon>Cyclostomata</taxon>
        <taxon>Hyperoartia</taxon>
        <taxon>Petromyzontiformes</taxon>
        <taxon>Petromyzontidae</taxon>
        <taxon>Petromyzon</taxon>
    </lineage>
</organism>
<feature type="region of interest" description="Disordered" evidence="12">
    <location>
        <begin position="1"/>
        <end position="28"/>
    </location>
</feature>
<evidence type="ECO:0000259" key="14">
    <source>
        <dbReference type="Pfam" id="PF09311"/>
    </source>
</evidence>
<feature type="coiled-coil region" evidence="11">
    <location>
        <begin position="579"/>
        <end position="698"/>
    </location>
</feature>
<keyword evidence="15" id="KW-1185">Reference proteome</keyword>
<evidence type="ECO:0000256" key="3">
    <source>
        <dbReference type="ARBA" id="ARBA00006603"/>
    </source>
</evidence>
<keyword evidence="6" id="KW-0597">Phosphoprotein</keyword>
<sequence length="909" mass="103291">MRPTASRPAEAPQDPAAPTSPELQRRVRELEESQAALLKEKQQLEADFSQKRAKFKELYLAKEDELKHSQAQLTTAQEEVENIKAVATVTESTKQEALDHVRGQWQEEVASLQAAMKETLGDYEMQWHAKLDSERASWAQHRESWERELADLRRQLAESTQEENLETEMKKAQEDAEKLRSVVMPMEQEISNLKSRLTAAQEHARQLEDSRVSQTASQAEEAESREELGDKVKELNHYLETEKACRTDLEMYVAVLNTQKTVLQEDAERLRRELHEVCRLLELEKQQHAQLKQTWHRANDQFLESQRALVRDARRLQAVLTAEQLRQVEARRRKEQVEEKREQERRQKAKAAAASATNESHPKSSLSASVDDVRTPLPQSASPGSDGLRRVQSSDSLGARVVVEGSEAREHALPPPDPNGAQATLPHEHLTAAEKSGSDSNLDEMDFGPMVSADLDLEGFDTSSVTSELSNFIPDGAHSMMSMAPHAEALGASSVDGGAAVVQGPAGFMLTRAQELSIKARTPEQEETASLLSTVTMVSTETLCALPDGYRLVSEREWDLLQEEVQKAASNFGRPCDMCSNYEQQLQTIQAQEADTRDQLKRLHAMLRQANEQLEKVGKERDELEDASRRSAEDCTEQIVALTEQCRTAEALLQELQQKFVETQQKALEQLAVLARSREQVAEELRRLQADNDSLQGKHSVHQSLLQAEGFIMPSVVQELQALVSQYRRDMVAVRTACEHAEERLRAEILFLREQLTAEQGTKDNLESTLQLEIDTYKEEIDVLEASITSIRTEVERLKSLKEELEKTVQEKTQQLERLEQARRQLEGQHREEHAQRLKLEEVVREEKSKTQRLQNELDTSEQVQRDFVKLSQTLQVQLERIRQMESMEQVREILNSTDLSDVSQLPDT</sequence>
<dbReference type="GO" id="GO:0008083">
    <property type="term" value="F:growth factor activity"/>
    <property type="evidence" value="ECO:0007669"/>
    <property type="project" value="InterPro"/>
</dbReference>
<evidence type="ECO:0000256" key="4">
    <source>
        <dbReference type="ARBA" id="ARBA00022448"/>
    </source>
</evidence>
<dbReference type="Proteomes" id="UP001318040">
    <property type="component" value="Chromosome 38"/>
</dbReference>
<gene>
    <name evidence="16" type="primary">LOC116950065</name>
</gene>
<proteinExistence type="inferred from homology"/>
<feature type="compositionally biased region" description="Basic and acidic residues" evidence="12">
    <location>
        <begin position="329"/>
        <end position="346"/>
    </location>
</feature>
<evidence type="ECO:0000256" key="6">
    <source>
        <dbReference type="ARBA" id="ARBA00022553"/>
    </source>
</evidence>
<comment type="similarity">
    <text evidence="3">Belongs to the rabaptin family.</text>
</comment>
<keyword evidence="9" id="KW-0653">Protein transport</keyword>
<keyword evidence="4" id="KW-0813">Transport</keyword>
<name>A0AAJ7X7Y1_PETMA</name>
<dbReference type="Pfam" id="PF09311">
    <property type="entry name" value="Rab5-bind"/>
    <property type="match status" value="1"/>
</dbReference>
<dbReference type="PRINTS" id="PR01432">
    <property type="entry name" value="RABAPTIN"/>
</dbReference>
<evidence type="ECO:0000256" key="10">
    <source>
        <dbReference type="ARBA" id="ARBA00023054"/>
    </source>
</evidence>
<dbReference type="Gene3D" id="1.20.5.340">
    <property type="match status" value="1"/>
</dbReference>
<dbReference type="GO" id="GO:0006897">
    <property type="term" value="P:endocytosis"/>
    <property type="evidence" value="ECO:0007669"/>
    <property type="project" value="UniProtKB-KW"/>
</dbReference>
<keyword evidence="8" id="KW-0967">Endosome</keyword>
<evidence type="ECO:0000256" key="7">
    <source>
        <dbReference type="ARBA" id="ARBA00022583"/>
    </source>
</evidence>
<dbReference type="GO" id="GO:0005769">
    <property type="term" value="C:early endosome"/>
    <property type="evidence" value="ECO:0007669"/>
    <property type="project" value="UniProtKB-SubCell"/>
</dbReference>
<feature type="domain" description="Rabaptin GTPase-Rab5 binding" evidence="14">
    <location>
        <begin position="576"/>
        <end position="886"/>
    </location>
</feature>
<feature type="region of interest" description="Disordered" evidence="12">
    <location>
        <begin position="207"/>
        <end position="228"/>
    </location>
</feature>
<feature type="region of interest" description="Disordered" evidence="12">
    <location>
        <begin position="405"/>
        <end position="424"/>
    </location>
</feature>
<evidence type="ECO:0000256" key="8">
    <source>
        <dbReference type="ARBA" id="ARBA00022753"/>
    </source>
</evidence>
<keyword evidence="7" id="KW-0254">Endocytosis</keyword>
<dbReference type="PANTHER" id="PTHR31179">
    <property type="entry name" value="RAB GTPASE-BINDING EFFECTOR PROTEIN"/>
    <property type="match status" value="1"/>
</dbReference>
<dbReference type="SUPFAM" id="SSF103652">
    <property type="entry name" value="G protein-binding domain"/>
    <property type="match status" value="2"/>
</dbReference>
<evidence type="ECO:0000256" key="12">
    <source>
        <dbReference type="SAM" id="MobiDB-lite"/>
    </source>
</evidence>
<evidence type="ECO:0000256" key="1">
    <source>
        <dbReference type="ARBA" id="ARBA00004412"/>
    </source>
</evidence>
<keyword evidence="5" id="KW-0963">Cytoplasm</keyword>
<reference evidence="16" key="1">
    <citation type="submission" date="2025-08" db="UniProtKB">
        <authorList>
            <consortium name="RefSeq"/>
        </authorList>
    </citation>
    <scope>IDENTIFICATION</scope>
    <source>
        <tissue evidence="16">Sperm</tissue>
    </source>
</reference>
<dbReference type="Gene3D" id="1.20.5.730">
    <property type="entry name" value="Single helix bin"/>
    <property type="match status" value="1"/>
</dbReference>
<dbReference type="KEGG" id="pmrn:116950065"/>
<dbReference type="InterPro" id="IPR018514">
    <property type="entry name" value="Rabaptin_CC"/>
</dbReference>
<feature type="domain" description="Rabaptin coiled-coil" evidence="13">
    <location>
        <begin position="501"/>
        <end position="536"/>
    </location>
</feature>
<dbReference type="InterPro" id="IPR003914">
    <property type="entry name" value="Rabaptin"/>
</dbReference>
<feature type="region of interest" description="Disordered" evidence="12">
    <location>
        <begin position="329"/>
        <end position="395"/>
    </location>
</feature>